<accession>A0AAD5BEJ6</accession>
<sequence>MCASESERDQNNQQRRSLSPSRESSTPKDSSPATHNSSHYHEEDSLHDHHDHNQDLKDYTSAKDSNSIRSERALGNSSAHQHADIMATSSPRGREQSEEVEERGRSRSREDNLDITDDSFDDISLMGFKTGSKHDSPVKMKKVR</sequence>
<feature type="compositionally biased region" description="Basic and acidic residues" evidence="1">
    <location>
        <begin position="92"/>
        <end position="112"/>
    </location>
</feature>
<evidence type="ECO:0000313" key="2">
    <source>
        <dbReference type="EMBL" id="KAI5957934.1"/>
    </source>
</evidence>
<dbReference type="Proteomes" id="UP001204833">
    <property type="component" value="Unassembled WGS sequence"/>
</dbReference>
<gene>
    <name evidence="2" type="ORF">KGF57_002742</name>
</gene>
<organism evidence="2 3">
    <name type="scientific">Candida theae</name>
    <dbReference type="NCBI Taxonomy" id="1198502"/>
    <lineage>
        <taxon>Eukaryota</taxon>
        <taxon>Fungi</taxon>
        <taxon>Dikarya</taxon>
        <taxon>Ascomycota</taxon>
        <taxon>Saccharomycotina</taxon>
        <taxon>Pichiomycetes</taxon>
        <taxon>Debaryomycetaceae</taxon>
        <taxon>Candida/Lodderomyces clade</taxon>
        <taxon>Candida</taxon>
    </lineage>
</organism>
<feature type="compositionally biased region" description="Basic and acidic residues" evidence="1">
    <location>
        <begin position="39"/>
        <end position="61"/>
    </location>
</feature>
<keyword evidence="3" id="KW-1185">Reference proteome</keyword>
<dbReference type="RefSeq" id="XP_051608569.1">
    <property type="nucleotide sequence ID" value="XM_051752087.1"/>
</dbReference>
<feature type="region of interest" description="Disordered" evidence="1">
    <location>
        <begin position="1"/>
        <end position="144"/>
    </location>
</feature>
<dbReference type="EMBL" id="JAIHNG010000119">
    <property type="protein sequence ID" value="KAI5957934.1"/>
    <property type="molecule type" value="Genomic_DNA"/>
</dbReference>
<name>A0AAD5BEJ6_9ASCO</name>
<evidence type="ECO:0000256" key="1">
    <source>
        <dbReference type="SAM" id="MobiDB-lite"/>
    </source>
</evidence>
<reference evidence="2 3" key="1">
    <citation type="journal article" date="2022" name="DNA Res.">
        <title>Genome analysis of five recently described species of the CUG-Ser clade uncovers Candida theae as a new hybrid lineage with pathogenic potential in the Candida parapsilosis species complex.</title>
        <authorList>
            <person name="Mixao V."/>
            <person name="Del Olmo V."/>
            <person name="Hegedusova E."/>
            <person name="Saus E."/>
            <person name="Pryszcz L."/>
            <person name="Cillingova A."/>
            <person name="Nosek J."/>
            <person name="Gabaldon T."/>
        </authorList>
    </citation>
    <scope>NUCLEOTIDE SEQUENCE [LARGE SCALE GENOMIC DNA]</scope>
    <source>
        <strain evidence="2 3">CBS 12239</strain>
    </source>
</reference>
<feature type="compositionally biased region" description="Basic and acidic residues" evidence="1">
    <location>
        <begin position="1"/>
        <end position="10"/>
    </location>
</feature>
<protein>
    <submittedName>
        <fullName evidence="2">Uncharacterized protein</fullName>
    </submittedName>
</protein>
<evidence type="ECO:0000313" key="3">
    <source>
        <dbReference type="Proteomes" id="UP001204833"/>
    </source>
</evidence>
<feature type="compositionally biased region" description="Polar residues" evidence="1">
    <location>
        <begin position="11"/>
        <end position="36"/>
    </location>
</feature>
<dbReference type="GeneID" id="76150801"/>
<proteinExistence type="predicted"/>
<dbReference type="AlphaFoldDB" id="A0AAD5BEJ6"/>
<comment type="caution">
    <text evidence="2">The sequence shown here is derived from an EMBL/GenBank/DDBJ whole genome shotgun (WGS) entry which is preliminary data.</text>
</comment>